<dbReference type="EMBL" id="JACHBK010000001">
    <property type="protein sequence ID" value="MBB5533734.1"/>
    <property type="molecule type" value="Genomic_DNA"/>
</dbReference>
<feature type="region of interest" description="Disordered" evidence="1">
    <location>
        <begin position="45"/>
        <end position="66"/>
    </location>
</feature>
<dbReference type="Proteomes" id="UP000585507">
    <property type="component" value="Unassembled WGS sequence"/>
</dbReference>
<evidence type="ECO:0000313" key="2">
    <source>
        <dbReference type="EMBL" id="MBB5533734.1"/>
    </source>
</evidence>
<keyword evidence="3" id="KW-1185">Reference proteome</keyword>
<evidence type="ECO:0000313" key="3">
    <source>
        <dbReference type="Proteomes" id="UP000585507"/>
    </source>
</evidence>
<sequence length="66" mass="7552">MKTSLRILRAVKRDAFSAVCFLPSGRNISETAAFSKVFKENNPATAPFHHNHTIETQDRRLDPWKP</sequence>
<reference evidence="2 3" key="1">
    <citation type="submission" date="2020-08" db="EMBL/GenBank/DDBJ databases">
        <title>Genomic Encyclopedia of Type Strains, Phase IV (KMG-V): Genome sequencing to study the core and pangenomes of soil and plant-associated prokaryotes.</title>
        <authorList>
            <person name="Whitman W."/>
        </authorList>
    </citation>
    <scope>NUCLEOTIDE SEQUENCE [LARGE SCALE GENOMIC DNA]</scope>
    <source>
        <strain evidence="2 3">SEMIA 4084</strain>
    </source>
</reference>
<comment type="caution">
    <text evidence="2">The sequence shown here is derived from an EMBL/GenBank/DDBJ whole genome shotgun (WGS) entry which is preliminary data.</text>
</comment>
<gene>
    <name evidence="2" type="ORF">GGD55_000395</name>
</gene>
<accession>A0A7W8X690</accession>
<evidence type="ECO:0000256" key="1">
    <source>
        <dbReference type="SAM" id="MobiDB-lite"/>
    </source>
</evidence>
<feature type="compositionally biased region" description="Basic and acidic residues" evidence="1">
    <location>
        <begin position="52"/>
        <end position="66"/>
    </location>
</feature>
<proteinExistence type="predicted"/>
<name>A0A7W8X690_9HYPH</name>
<protein>
    <submittedName>
        <fullName evidence="2">Uncharacterized protein</fullName>
    </submittedName>
</protein>
<dbReference type="RefSeq" id="WP_154663238.1">
    <property type="nucleotide sequence ID" value="NZ_JACHBK010000001.1"/>
</dbReference>
<organism evidence="2 3">
    <name type="scientific">Rhizobium giardinii</name>
    <dbReference type="NCBI Taxonomy" id="56731"/>
    <lineage>
        <taxon>Bacteria</taxon>
        <taxon>Pseudomonadati</taxon>
        <taxon>Pseudomonadota</taxon>
        <taxon>Alphaproteobacteria</taxon>
        <taxon>Hyphomicrobiales</taxon>
        <taxon>Rhizobiaceae</taxon>
        <taxon>Rhizobium/Agrobacterium group</taxon>
        <taxon>Rhizobium</taxon>
    </lineage>
</organism>
<dbReference type="AlphaFoldDB" id="A0A7W8X690"/>